<evidence type="ECO:0000256" key="2">
    <source>
        <dbReference type="ARBA" id="ARBA00022481"/>
    </source>
</evidence>
<evidence type="ECO:0008006" key="9">
    <source>
        <dbReference type="Google" id="ProtNLM"/>
    </source>
</evidence>
<evidence type="ECO:0000256" key="5">
    <source>
        <dbReference type="ARBA" id="ARBA00023136"/>
    </source>
</evidence>
<proteinExistence type="predicted"/>
<dbReference type="STRING" id="643648.Slip_1186"/>
<protein>
    <recommendedName>
        <fullName evidence="9">Prepilin-type N-terminal cleavage/methylation domain-containing protein</fullName>
    </recommendedName>
</protein>
<evidence type="ECO:0000313" key="7">
    <source>
        <dbReference type="EMBL" id="ADI01959.1"/>
    </source>
</evidence>
<accession>D7CMM4</accession>
<evidence type="ECO:0000256" key="1">
    <source>
        <dbReference type="ARBA" id="ARBA00004167"/>
    </source>
</evidence>
<evidence type="ECO:0000256" key="4">
    <source>
        <dbReference type="ARBA" id="ARBA00022989"/>
    </source>
</evidence>
<keyword evidence="3 6" id="KW-0812">Transmembrane</keyword>
<dbReference type="AlphaFoldDB" id="D7CMM4"/>
<evidence type="ECO:0000256" key="3">
    <source>
        <dbReference type="ARBA" id="ARBA00022692"/>
    </source>
</evidence>
<dbReference type="PANTHER" id="PTHR30093:SF44">
    <property type="entry name" value="TYPE II SECRETION SYSTEM CORE PROTEIN G"/>
    <property type="match status" value="1"/>
</dbReference>
<dbReference type="GO" id="GO:0016020">
    <property type="term" value="C:membrane"/>
    <property type="evidence" value="ECO:0007669"/>
    <property type="project" value="UniProtKB-SubCell"/>
</dbReference>
<organism evidence="7 8">
    <name type="scientific">Syntrophothermus lipocalidus (strain DSM 12680 / TGB-C1)</name>
    <dbReference type="NCBI Taxonomy" id="643648"/>
    <lineage>
        <taxon>Bacteria</taxon>
        <taxon>Bacillati</taxon>
        <taxon>Bacillota</taxon>
        <taxon>Clostridia</taxon>
        <taxon>Eubacteriales</taxon>
        <taxon>Syntrophomonadaceae</taxon>
        <taxon>Syntrophothermus</taxon>
    </lineage>
</organism>
<name>D7CMM4_SYNLT</name>
<dbReference type="SUPFAM" id="SSF54523">
    <property type="entry name" value="Pili subunits"/>
    <property type="match status" value="1"/>
</dbReference>
<keyword evidence="8" id="KW-1185">Reference proteome</keyword>
<keyword evidence="5 6" id="KW-0472">Membrane</keyword>
<evidence type="ECO:0000313" key="8">
    <source>
        <dbReference type="Proteomes" id="UP000000378"/>
    </source>
</evidence>
<dbReference type="RefSeq" id="WP_013175361.1">
    <property type="nucleotide sequence ID" value="NC_014220.1"/>
</dbReference>
<keyword evidence="2" id="KW-0488">Methylation</keyword>
<feature type="transmembrane region" description="Helical" evidence="6">
    <location>
        <begin position="12"/>
        <end position="34"/>
    </location>
</feature>
<dbReference type="eggNOG" id="COG4968">
    <property type="taxonomic scope" value="Bacteria"/>
</dbReference>
<gene>
    <name evidence="7" type="ordered locus">Slip_1186</name>
</gene>
<dbReference type="InterPro" id="IPR012902">
    <property type="entry name" value="N_methyl_site"/>
</dbReference>
<dbReference type="Proteomes" id="UP000000378">
    <property type="component" value="Chromosome"/>
</dbReference>
<dbReference type="EMBL" id="CP002048">
    <property type="protein sequence ID" value="ADI01959.1"/>
    <property type="molecule type" value="Genomic_DNA"/>
</dbReference>
<dbReference type="Pfam" id="PF07963">
    <property type="entry name" value="N_methyl"/>
    <property type="match status" value="1"/>
</dbReference>
<dbReference type="KEGG" id="slp:Slip_1186"/>
<dbReference type="PROSITE" id="PS00409">
    <property type="entry name" value="PROKAR_NTER_METHYL"/>
    <property type="match status" value="1"/>
</dbReference>
<dbReference type="HOGENOM" id="CLU_138412_0_0_9"/>
<keyword evidence="4 6" id="KW-1133">Transmembrane helix</keyword>
<comment type="subcellular location">
    <subcellularLocation>
        <location evidence="1">Membrane</location>
        <topology evidence="1">Single-pass membrane protein</topology>
    </subcellularLocation>
</comment>
<dbReference type="Gene3D" id="3.30.700.10">
    <property type="entry name" value="Glycoprotein, Type 4 Pilin"/>
    <property type="match status" value="1"/>
</dbReference>
<reference evidence="7 8" key="2">
    <citation type="journal article" date="2010" name="Stand. Genomic Sci.">
        <title>Complete genome sequence of Syntrophothermus lipocalidus type strain (TGB-C1).</title>
        <authorList>
            <person name="Djao O.D."/>
            <person name="Zhang X."/>
            <person name="Lucas S."/>
            <person name="Lapidus A."/>
            <person name="Del Rio T.G."/>
            <person name="Nolan M."/>
            <person name="Tice H."/>
            <person name="Cheng J.F."/>
            <person name="Han C."/>
            <person name="Tapia R."/>
            <person name="Goodwin L."/>
            <person name="Pitluck S."/>
            <person name="Liolios K."/>
            <person name="Ivanova N."/>
            <person name="Mavromatis K."/>
            <person name="Mikhailova N."/>
            <person name="Ovchinnikova G."/>
            <person name="Pati A."/>
            <person name="Brambilla E."/>
            <person name="Chen A."/>
            <person name="Palaniappan K."/>
            <person name="Land M."/>
            <person name="Hauser L."/>
            <person name="Chang Y.J."/>
            <person name="Jeffries C.D."/>
            <person name="Rohde M."/>
            <person name="Sikorski J."/>
            <person name="Spring S."/>
            <person name="Goker M."/>
            <person name="Detter J.C."/>
            <person name="Woyke T."/>
            <person name="Bristow J."/>
            <person name="Eisen J.A."/>
            <person name="Markowitz V."/>
            <person name="Hugenholtz P."/>
            <person name="Kyrpides N.C."/>
            <person name="Klenk H.P."/>
        </authorList>
    </citation>
    <scope>NUCLEOTIDE SEQUENCE [LARGE SCALE GENOMIC DNA]</scope>
    <source>
        <strain evidence="8">DSM 12680 / TGB-C1</strain>
    </source>
</reference>
<dbReference type="PANTHER" id="PTHR30093">
    <property type="entry name" value="GENERAL SECRETION PATHWAY PROTEIN G"/>
    <property type="match status" value="1"/>
</dbReference>
<evidence type="ECO:0000256" key="6">
    <source>
        <dbReference type="SAM" id="Phobius"/>
    </source>
</evidence>
<dbReference type="NCBIfam" id="TIGR02532">
    <property type="entry name" value="IV_pilin_GFxxxE"/>
    <property type="match status" value="1"/>
</dbReference>
<dbReference type="InterPro" id="IPR045584">
    <property type="entry name" value="Pilin-like"/>
</dbReference>
<sequence>MSLSKIRRKKQKGFTLIELMIVIAVIAILAAVLIPRSGVVQKSAKEAGVQANMRLVQAIMEGMSSKTYDSDNDFREALVTRINNSNALQNPFTGKKGAIDLGDLSTASDSTKAVNVSGGEAPSNGPKGLVWVQVLEDSNGLLTKVITGYDANGNTLDSVTVD</sequence>
<reference evidence="8" key="1">
    <citation type="journal article" date="2010" name="Stand. Genomic Sci.">
        <title>Complete genome sequence of Syntrophothermus lipocalidus type strain (TGB-C1T).</title>
        <authorList>
            <consortium name="US DOE Joint Genome Institute (JGI-PGF)"/>
            <person name="Djao O."/>
            <person name="Zhang X."/>
            <person name="Lucas S."/>
            <person name="Lapidus A."/>
            <person name="Glavina Del Rio T."/>
            <person name="Nolan M."/>
            <person name="Tice H."/>
            <person name="Cheng J."/>
            <person name="Han C."/>
            <person name="Tapia R."/>
            <person name="Goodwin L."/>
            <person name="Pitluck S."/>
            <person name="Liolios K."/>
            <person name="Ivanova N."/>
            <person name="Mavromatis K."/>
            <person name="Mikhailova N."/>
            <person name="Ovchinnikova G."/>
            <person name="Pati A."/>
            <person name="Brambilla E."/>
            <person name="Chen A."/>
            <person name="Palaniappan K."/>
            <person name="Land M."/>
            <person name="Hauser L."/>
            <person name="Chang Y."/>
            <person name="Jeffries C."/>
            <person name="Rohde M."/>
            <person name="Sikorski J."/>
            <person name="Spring S."/>
            <person name="Goker M."/>
            <person name="Detter J."/>
            <person name="Woyke T."/>
            <person name="Bristow J."/>
            <person name="Eisen J."/>
            <person name="Markowitz V."/>
            <person name="Hugenholtz P."/>
            <person name="Kyrpides N."/>
            <person name="Klenk H."/>
        </authorList>
    </citation>
    <scope>NUCLEOTIDE SEQUENCE [LARGE SCALE GENOMIC DNA]</scope>
    <source>
        <strain evidence="8">DSM 12680 / TGB-C1</strain>
    </source>
</reference>